<reference evidence="1" key="1">
    <citation type="submission" date="2014-11" db="EMBL/GenBank/DDBJ databases">
        <authorList>
            <person name="Amaro Gonzalez C."/>
        </authorList>
    </citation>
    <scope>NUCLEOTIDE SEQUENCE</scope>
</reference>
<protein>
    <submittedName>
        <fullName evidence="1">Uncharacterized protein</fullName>
    </submittedName>
</protein>
<evidence type="ECO:0000313" key="1">
    <source>
        <dbReference type="EMBL" id="JAH31581.1"/>
    </source>
</evidence>
<organism evidence="1">
    <name type="scientific">Anguilla anguilla</name>
    <name type="common">European freshwater eel</name>
    <name type="synonym">Muraena anguilla</name>
    <dbReference type="NCBI Taxonomy" id="7936"/>
    <lineage>
        <taxon>Eukaryota</taxon>
        <taxon>Metazoa</taxon>
        <taxon>Chordata</taxon>
        <taxon>Craniata</taxon>
        <taxon>Vertebrata</taxon>
        <taxon>Euteleostomi</taxon>
        <taxon>Actinopterygii</taxon>
        <taxon>Neopterygii</taxon>
        <taxon>Teleostei</taxon>
        <taxon>Anguilliformes</taxon>
        <taxon>Anguillidae</taxon>
        <taxon>Anguilla</taxon>
    </lineage>
</organism>
<dbReference type="AlphaFoldDB" id="A0A0E9RQW3"/>
<sequence>MQSTVGKQPVILRAVYAEACSI</sequence>
<proteinExistence type="predicted"/>
<dbReference type="EMBL" id="GBXM01076996">
    <property type="protein sequence ID" value="JAH31581.1"/>
    <property type="molecule type" value="Transcribed_RNA"/>
</dbReference>
<reference evidence="1" key="2">
    <citation type="journal article" date="2015" name="Fish Shellfish Immunol.">
        <title>Early steps in the European eel (Anguilla anguilla)-Vibrio vulnificus interaction in the gills: Role of the RtxA13 toxin.</title>
        <authorList>
            <person name="Callol A."/>
            <person name="Pajuelo D."/>
            <person name="Ebbesson L."/>
            <person name="Teles M."/>
            <person name="MacKenzie S."/>
            <person name="Amaro C."/>
        </authorList>
    </citation>
    <scope>NUCLEOTIDE SEQUENCE</scope>
</reference>
<name>A0A0E9RQW3_ANGAN</name>
<accession>A0A0E9RQW3</accession>